<dbReference type="AlphaFoldDB" id="A0A0A8Y2C5"/>
<organism evidence="1">
    <name type="scientific">Arundo donax</name>
    <name type="common">Giant reed</name>
    <name type="synonym">Donax arundinaceus</name>
    <dbReference type="NCBI Taxonomy" id="35708"/>
    <lineage>
        <taxon>Eukaryota</taxon>
        <taxon>Viridiplantae</taxon>
        <taxon>Streptophyta</taxon>
        <taxon>Embryophyta</taxon>
        <taxon>Tracheophyta</taxon>
        <taxon>Spermatophyta</taxon>
        <taxon>Magnoliopsida</taxon>
        <taxon>Liliopsida</taxon>
        <taxon>Poales</taxon>
        <taxon>Poaceae</taxon>
        <taxon>PACMAD clade</taxon>
        <taxon>Arundinoideae</taxon>
        <taxon>Arundineae</taxon>
        <taxon>Arundo</taxon>
    </lineage>
</organism>
<evidence type="ECO:0000313" key="1">
    <source>
        <dbReference type="EMBL" id="JAD19338.1"/>
    </source>
</evidence>
<name>A0A0A8Y2C5_ARUDO</name>
<reference evidence="1" key="2">
    <citation type="journal article" date="2015" name="Data Brief">
        <title>Shoot transcriptome of the giant reed, Arundo donax.</title>
        <authorList>
            <person name="Barrero R.A."/>
            <person name="Guerrero F.D."/>
            <person name="Moolhuijzen P."/>
            <person name="Goolsby J.A."/>
            <person name="Tidwell J."/>
            <person name="Bellgard S.E."/>
            <person name="Bellgard M.I."/>
        </authorList>
    </citation>
    <scope>NUCLEOTIDE SEQUENCE</scope>
    <source>
        <tissue evidence="1">Shoot tissue taken approximately 20 cm above the soil surface</tissue>
    </source>
</reference>
<sequence length="16" mass="1753">MDPGRISNVGSALHLW</sequence>
<accession>A0A0A8Y2C5</accession>
<protein>
    <submittedName>
        <fullName evidence="1">Uncharacterized protein</fullName>
    </submittedName>
</protein>
<dbReference type="EMBL" id="GBRH01278557">
    <property type="protein sequence ID" value="JAD19338.1"/>
    <property type="molecule type" value="Transcribed_RNA"/>
</dbReference>
<proteinExistence type="predicted"/>
<reference evidence="1" key="1">
    <citation type="submission" date="2014-09" db="EMBL/GenBank/DDBJ databases">
        <authorList>
            <person name="Magalhaes I.L.F."/>
            <person name="Oliveira U."/>
            <person name="Santos F.R."/>
            <person name="Vidigal T.H.D.A."/>
            <person name="Brescovit A.D."/>
            <person name="Santos A.J."/>
        </authorList>
    </citation>
    <scope>NUCLEOTIDE SEQUENCE</scope>
    <source>
        <tissue evidence="1">Shoot tissue taken approximately 20 cm above the soil surface</tissue>
    </source>
</reference>